<dbReference type="SUPFAM" id="SSF52540">
    <property type="entry name" value="P-loop containing nucleoside triphosphate hydrolases"/>
    <property type="match status" value="1"/>
</dbReference>
<dbReference type="AlphaFoldDB" id="A0A1E1K6Y4"/>
<dbReference type="Pfam" id="PF00406">
    <property type="entry name" value="ADK"/>
    <property type="match status" value="1"/>
</dbReference>
<evidence type="ECO:0000256" key="2">
    <source>
        <dbReference type="ARBA" id="ARBA00022741"/>
    </source>
</evidence>
<accession>A0A1E1K6Y4</accession>
<dbReference type="CDD" id="cd01428">
    <property type="entry name" value="ADK"/>
    <property type="match status" value="1"/>
</dbReference>
<dbReference type="PRINTS" id="PR00094">
    <property type="entry name" value="ADENYLTKNASE"/>
</dbReference>
<dbReference type="InterPro" id="IPR027417">
    <property type="entry name" value="P-loop_NTPase"/>
</dbReference>
<name>A0A1E1K6Y4_9HELO</name>
<sequence>MSSAQTFTKWTIIFVLGGPGSGKGTQCSKLAAEYPIAHLSIGDILREEQEKPGSKWGEVIRKNILEGVIGPPELAVSLVAEAITEKDDEDGMEVFVLDGFPRRVEHIPLFEFTIGTPDLVLFLDCPEEVLQDRLLARGKMTGRVDDNITVIGKRFKVFKDMTMPVIEHFGTEGKVSRIDATKDEEAVSEEIRKVLEERFGRAFGKKEA</sequence>
<keyword evidence="3 4" id="KW-0418">Kinase</keyword>
<protein>
    <submittedName>
        <fullName evidence="5">Related to Uridylate kinase</fullName>
    </submittedName>
</protein>
<dbReference type="PANTHER" id="PTHR23359">
    <property type="entry name" value="NUCLEOTIDE KINASE"/>
    <property type="match status" value="1"/>
</dbReference>
<dbReference type="GO" id="GO:0019205">
    <property type="term" value="F:nucleobase-containing compound kinase activity"/>
    <property type="evidence" value="ECO:0007669"/>
    <property type="project" value="InterPro"/>
</dbReference>
<evidence type="ECO:0000313" key="5">
    <source>
        <dbReference type="EMBL" id="CZS93847.1"/>
    </source>
</evidence>
<keyword evidence="2" id="KW-0547">Nucleotide-binding</keyword>
<proteinExistence type="inferred from homology"/>
<dbReference type="InterPro" id="IPR000850">
    <property type="entry name" value="Adenylat/UMP-CMP_kin"/>
</dbReference>
<evidence type="ECO:0000256" key="3">
    <source>
        <dbReference type="ARBA" id="ARBA00022777"/>
    </source>
</evidence>
<dbReference type="OrthoDB" id="442176at2759"/>
<evidence type="ECO:0000256" key="1">
    <source>
        <dbReference type="ARBA" id="ARBA00022679"/>
    </source>
</evidence>
<dbReference type="GO" id="GO:0006139">
    <property type="term" value="P:nucleobase-containing compound metabolic process"/>
    <property type="evidence" value="ECO:0007669"/>
    <property type="project" value="InterPro"/>
</dbReference>
<comment type="similarity">
    <text evidence="4">Belongs to the adenylate kinase family.</text>
</comment>
<evidence type="ECO:0000313" key="6">
    <source>
        <dbReference type="Proteomes" id="UP000178912"/>
    </source>
</evidence>
<gene>
    <name evidence="5" type="ORF">RAG0_03953</name>
</gene>
<keyword evidence="6" id="KW-1185">Reference proteome</keyword>
<organism evidence="5 6">
    <name type="scientific">Rhynchosporium agropyri</name>
    <dbReference type="NCBI Taxonomy" id="914238"/>
    <lineage>
        <taxon>Eukaryota</taxon>
        <taxon>Fungi</taxon>
        <taxon>Dikarya</taxon>
        <taxon>Ascomycota</taxon>
        <taxon>Pezizomycotina</taxon>
        <taxon>Leotiomycetes</taxon>
        <taxon>Helotiales</taxon>
        <taxon>Ploettnerulaceae</taxon>
        <taxon>Rhynchosporium</taxon>
    </lineage>
</organism>
<keyword evidence="1 4" id="KW-0808">Transferase</keyword>
<reference evidence="6" key="1">
    <citation type="submission" date="2016-03" db="EMBL/GenBank/DDBJ databases">
        <authorList>
            <person name="Guldener U."/>
        </authorList>
    </citation>
    <scope>NUCLEOTIDE SEQUENCE [LARGE SCALE GENOMIC DNA]</scope>
    <source>
        <strain evidence="6">04CH-RAC-A.6.1</strain>
    </source>
</reference>
<dbReference type="EMBL" id="FJUX01000016">
    <property type="protein sequence ID" value="CZS93847.1"/>
    <property type="molecule type" value="Genomic_DNA"/>
</dbReference>
<dbReference type="GO" id="GO:0005524">
    <property type="term" value="F:ATP binding"/>
    <property type="evidence" value="ECO:0007669"/>
    <property type="project" value="InterPro"/>
</dbReference>
<evidence type="ECO:0000256" key="4">
    <source>
        <dbReference type="RuleBase" id="RU003330"/>
    </source>
</evidence>
<dbReference type="Gene3D" id="3.40.50.300">
    <property type="entry name" value="P-loop containing nucleotide triphosphate hydrolases"/>
    <property type="match status" value="1"/>
</dbReference>
<dbReference type="HAMAP" id="MF_00235">
    <property type="entry name" value="Adenylate_kinase_Adk"/>
    <property type="match status" value="1"/>
</dbReference>
<dbReference type="Proteomes" id="UP000178912">
    <property type="component" value="Unassembled WGS sequence"/>
</dbReference>